<dbReference type="EMBL" id="FZOS01000015">
    <property type="protein sequence ID" value="SNS76802.1"/>
    <property type="molecule type" value="Genomic_DNA"/>
</dbReference>
<evidence type="ECO:0000256" key="2">
    <source>
        <dbReference type="SAM" id="SignalP"/>
    </source>
</evidence>
<evidence type="ECO:0000313" key="3">
    <source>
        <dbReference type="EMBL" id="SNS76802.1"/>
    </source>
</evidence>
<sequence>MIARILLATAAATALASAATSPAMAAAPKVAAKTAEIPATLDGGDIDGFVAALQDAGYRAKLKIDDDGDRYIESAASGSSFTIHFIDCEGEAGCKSVRFLAWWPKPDALNIATMNEWNDGYRMARATIDSDNDIVLDYYHSLVGGVTTANFLDNFDWWTILVADFRGFMDDKKASADPAKADVKGVSTADEGTSG</sequence>
<organism evidence="3 4">
    <name type="scientific">Edaphosphingomonas laterariae</name>
    <dbReference type="NCBI Taxonomy" id="861865"/>
    <lineage>
        <taxon>Bacteria</taxon>
        <taxon>Pseudomonadati</taxon>
        <taxon>Pseudomonadota</taxon>
        <taxon>Alphaproteobacteria</taxon>
        <taxon>Sphingomonadales</taxon>
        <taxon>Rhizorhabdaceae</taxon>
        <taxon>Edaphosphingomonas</taxon>
    </lineage>
</organism>
<feature type="signal peptide" evidence="2">
    <location>
        <begin position="1"/>
        <end position="25"/>
    </location>
</feature>
<dbReference type="OrthoDB" id="33037at2"/>
<keyword evidence="2" id="KW-0732">Signal</keyword>
<dbReference type="RefSeq" id="WP_089220168.1">
    <property type="nucleotide sequence ID" value="NZ_FZOS01000015.1"/>
</dbReference>
<dbReference type="Proteomes" id="UP000198281">
    <property type="component" value="Unassembled WGS sequence"/>
</dbReference>
<dbReference type="Pfam" id="PF10722">
    <property type="entry name" value="YbjN"/>
    <property type="match status" value="1"/>
</dbReference>
<reference evidence="4" key="1">
    <citation type="submission" date="2017-06" db="EMBL/GenBank/DDBJ databases">
        <authorList>
            <person name="Varghese N."/>
            <person name="Submissions S."/>
        </authorList>
    </citation>
    <scope>NUCLEOTIDE SEQUENCE [LARGE SCALE GENOMIC DNA]</scope>
    <source>
        <strain evidence="4">LNB2</strain>
    </source>
</reference>
<dbReference type="InterPro" id="IPR019660">
    <property type="entry name" value="Put_sensory_transdc_reg_YbjN"/>
</dbReference>
<dbReference type="CDD" id="cd17511">
    <property type="entry name" value="YbjN_AmyR-like"/>
    <property type="match status" value="1"/>
</dbReference>
<proteinExistence type="predicted"/>
<feature type="compositionally biased region" description="Basic and acidic residues" evidence="1">
    <location>
        <begin position="174"/>
        <end position="183"/>
    </location>
</feature>
<dbReference type="AlphaFoldDB" id="A0A239H6E6"/>
<evidence type="ECO:0000313" key="4">
    <source>
        <dbReference type="Proteomes" id="UP000198281"/>
    </source>
</evidence>
<keyword evidence="4" id="KW-1185">Reference proteome</keyword>
<feature type="chain" id="PRO_5012715008" evidence="2">
    <location>
        <begin position="26"/>
        <end position="195"/>
    </location>
</feature>
<feature type="region of interest" description="Disordered" evidence="1">
    <location>
        <begin position="174"/>
        <end position="195"/>
    </location>
</feature>
<evidence type="ECO:0000256" key="1">
    <source>
        <dbReference type="SAM" id="MobiDB-lite"/>
    </source>
</evidence>
<accession>A0A239H6E6</accession>
<name>A0A239H6E6_9SPHN</name>
<protein>
    <submittedName>
        <fullName evidence="3">Putative sensory transduction regulator</fullName>
    </submittedName>
</protein>
<gene>
    <name evidence="3" type="ORF">SAMN06295912_11545</name>
</gene>